<dbReference type="OrthoDB" id="9789797at2"/>
<evidence type="ECO:0000256" key="1">
    <source>
        <dbReference type="ARBA" id="ARBA00003394"/>
    </source>
</evidence>
<keyword evidence="10" id="KW-0328">Glycosyltransferase</keyword>
<dbReference type="InterPro" id="IPR038107">
    <property type="entry name" value="Glycos_transf_N_sf"/>
</dbReference>
<dbReference type="PANTHER" id="PTHR42755:SF1">
    <property type="entry name" value="3-DEOXY-D-MANNO-OCTULOSONIC ACID TRANSFERASE, MITOCHONDRIAL-RELATED"/>
    <property type="match status" value="1"/>
</dbReference>
<comment type="catalytic activity">
    <reaction evidence="7 8">
        <text>lipid IVA (E. coli) + CMP-3-deoxy-beta-D-manno-octulosonate = alpha-Kdo-(2-&gt;6)-lipid IVA (E. coli) + CMP + H(+)</text>
        <dbReference type="Rhea" id="RHEA:28066"/>
        <dbReference type="ChEBI" id="CHEBI:15378"/>
        <dbReference type="ChEBI" id="CHEBI:58603"/>
        <dbReference type="ChEBI" id="CHEBI:60364"/>
        <dbReference type="ChEBI" id="CHEBI:60377"/>
        <dbReference type="ChEBI" id="CHEBI:85987"/>
        <dbReference type="EC" id="2.4.99.12"/>
    </reaction>
</comment>
<dbReference type="Pfam" id="PF04413">
    <property type="entry name" value="Glycos_transf_N"/>
    <property type="match status" value="1"/>
</dbReference>
<dbReference type="Gene3D" id="3.40.50.2000">
    <property type="entry name" value="Glycogen Phosphorylase B"/>
    <property type="match status" value="1"/>
</dbReference>
<evidence type="ECO:0000256" key="7">
    <source>
        <dbReference type="ARBA" id="ARBA00049183"/>
    </source>
</evidence>
<dbReference type="GO" id="GO:0009245">
    <property type="term" value="P:lipid A biosynthetic process"/>
    <property type="evidence" value="ECO:0007669"/>
    <property type="project" value="TreeGrafter"/>
</dbReference>
<evidence type="ECO:0000313" key="10">
    <source>
        <dbReference type="EMBL" id="SLN42598.1"/>
    </source>
</evidence>
<evidence type="ECO:0000256" key="8">
    <source>
        <dbReference type="RuleBase" id="RU365103"/>
    </source>
</evidence>
<dbReference type="Proteomes" id="UP000193900">
    <property type="component" value="Unassembled WGS sequence"/>
</dbReference>
<dbReference type="EC" id="2.4.99.12" evidence="3 8"/>
<dbReference type="PANTHER" id="PTHR42755">
    <property type="entry name" value="3-DEOXY-MANNO-OCTULOSONATE CYTIDYLYLTRANSFERASE"/>
    <property type="match status" value="1"/>
</dbReference>
<dbReference type="EMBL" id="FWFZ01000007">
    <property type="protein sequence ID" value="SLN42598.1"/>
    <property type="molecule type" value="Genomic_DNA"/>
</dbReference>
<evidence type="ECO:0000256" key="2">
    <source>
        <dbReference type="ARBA" id="ARBA00004713"/>
    </source>
</evidence>
<dbReference type="UniPathway" id="UPA00958"/>
<dbReference type="GO" id="GO:0009244">
    <property type="term" value="P:lipopolysaccharide core region biosynthetic process"/>
    <property type="evidence" value="ECO:0007669"/>
    <property type="project" value="UniProtKB-UniRule"/>
</dbReference>
<comment type="similarity">
    <text evidence="8">Belongs to the glycosyltransferase group 1 family.</text>
</comment>
<evidence type="ECO:0000259" key="9">
    <source>
        <dbReference type="Pfam" id="PF04413"/>
    </source>
</evidence>
<dbReference type="RefSeq" id="WP_085878583.1">
    <property type="nucleotide sequence ID" value="NZ_FWFZ01000007.1"/>
</dbReference>
<gene>
    <name evidence="10" type="primary">waaA_1</name>
    <name evidence="10" type="ORF">ROA7023_01709</name>
</gene>
<keyword evidence="5 8" id="KW-0808">Transferase</keyword>
<keyword evidence="11" id="KW-1185">Reference proteome</keyword>
<protein>
    <recommendedName>
        <fullName evidence="4 8">3-deoxy-D-manno-octulosonic acid transferase</fullName>
        <shortName evidence="8">Kdo transferase</shortName>
        <ecNumber evidence="3 8">2.4.99.12</ecNumber>
    </recommendedName>
    <alternativeName>
        <fullName evidence="6 8">Lipid IV(A) 3-deoxy-D-manno-octulosonic acid transferase</fullName>
    </alternativeName>
</protein>
<evidence type="ECO:0000256" key="3">
    <source>
        <dbReference type="ARBA" id="ARBA00012621"/>
    </source>
</evidence>
<sequence length="384" mass="41044">MRGPESSTPDARPRPTGPIVWVHAAPQSNMDAVAALATRLANDDVTATWIVTGEPSSRHAPLIGVATPGDSSAAIHSFLDYWRPSLAIWMQGGLLGPILSEVDSRGIPRLLIDTDARDLTLVRAGWLGRIRRGLVRNFRHALAVDEEAATRLRRLGLEDSRIEVTGPLEEGAAPLPGDETLRREMATALAGRPLWFAPGVPMSELAALADAHMAACRRSHRLLLVIMPRACTEGAEMAEILRELGLRTELRSADGAPIEDSQVIVADRAEELGVWYRLAPVTFFGGTLDAGGGRSPYEAAALGSAVLHGPRLDPWATAYHRLTDARAAHGVRDATALGKQVTWALAPDVAARLAHAAWSASSATAPVTNRLMELIVDTLDEAGV</sequence>
<organism evidence="10 11">
    <name type="scientific">Roseisalinus antarcticus</name>
    <dbReference type="NCBI Taxonomy" id="254357"/>
    <lineage>
        <taxon>Bacteria</taxon>
        <taxon>Pseudomonadati</taxon>
        <taxon>Pseudomonadota</taxon>
        <taxon>Alphaproteobacteria</taxon>
        <taxon>Rhodobacterales</taxon>
        <taxon>Roseobacteraceae</taxon>
        <taxon>Roseisalinus</taxon>
    </lineage>
</organism>
<evidence type="ECO:0000256" key="4">
    <source>
        <dbReference type="ARBA" id="ARBA00019077"/>
    </source>
</evidence>
<keyword evidence="8" id="KW-1003">Cell membrane</keyword>
<evidence type="ECO:0000313" key="11">
    <source>
        <dbReference type="Proteomes" id="UP000193900"/>
    </source>
</evidence>
<reference evidence="10 11" key="1">
    <citation type="submission" date="2017-03" db="EMBL/GenBank/DDBJ databases">
        <authorList>
            <person name="Afonso C.L."/>
            <person name="Miller P.J."/>
            <person name="Scott M.A."/>
            <person name="Spackman E."/>
            <person name="Goraichik I."/>
            <person name="Dimitrov K.M."/>
            <person name="Suarez D.L."/>
            <person name="Swayne D.E."/>
        </authorList>
    </citation>
    <scope>NUCLEOTIDE SEQUENCE [LARGE SCALE GENOMIC DNA]</scope>
    <source>
        <strain evidence="10 11">CECT 7023</strain>
    </source>
</reference>
<dbReference type="SUPFAM" id="SSF53756">
    <property type="entry name" value="UDP-Glycosyltransferase/glycogen phosphorylase"/>
    <property type="match status" value="1"/>
</dbReference>
<accession>A0A1Y5SKL7</accession>
<feature type="domain" description="3-deoxy-D-manno-octulosonic-acid transferase N-terminal" evidence="9">
    <location>
        <begin position="15"/>
        <end position="168"/>
    </location>
</feature>
<proteinExistence type="inferred from homology"/>
<evidence type="ECO:0000256" key="6">
    <source>
        <dbReference type="ARBA" id="ARBA00031445"/>
    </source>
</evidence>
<comment type="subcellular location">
    <subcellularLocation>
        <location evidence="8">Cell membrane</location>
    </subcellularLocation>
</comment>
<comment type="pathway">
    <text evidence="2 8">Bacterial outer membrane biogenesis; LPS core biosynthesis.</text>
</comment>
<dbReference type="GO" id="GO:0043842">
    <property type="term" value="F:Kdo transferase activity"/>
    <property type="evidence" value="ECO:0007669"/>
    <property type="project" value="UniProtKB-EC"/>
</dbReference>
<dbReference type="InterPro" id="IPR039901">
    <property type="entry name" value="Kdotransferase"/>
</dbReference>
<dbReference type="Gene3D" id="3.40.50.11720">
    <property type="entry name" value="3-Deoxy-D-manno-octulosonic-acid transferase, N-terminal domain"/>
    <property type="match status" value="1"/>
</dbReference>
<name>A0A1Y5SKL7_9RHOB</name>
<dbReference type="GO" id="GO:0005886">
    <property type="term" value="C:plasma membrane"/>
    <property type="evidence" value="ECO:0007669"/>
    <property type="project" value="UniProtKB-SubCell"/>
</dbReference>
<dbReference type="AlphaFoldDB" id="A0A1Y5SKL7"/>
<comment type="function">
    <text evidence="1 8">Involved in lipopolysaccharide (LPS) biosynthesis. Catalyzes the transfer of 3-deoxy-D-manno-octulosonate (Kdo) residue(s) from CMP-Kdo to lipid IV(A), the tetraacyldisaccharide-1,4'-bisphosphate precursor of lipid A.</text>
</comment>
<dbReference type="InterPro" id="IPR007507">
    <property type="entry name" value="Glycos_transf_N"/>
</dbReference>
<keyword evidence="8" id="KW-0472">Membrane</keyword>
<evidence type="ECO:0000256" key="5">
    <source>
        <dbReference type="ARBA" id="ARBA00022679"/>
    </source>
</evidence>
<keyword evidence="8" id="KW-0448">Lipopolysaccharide biosynthesis</keyword>